<dbReference type="EMBL" id="RAWE01000031">
    <property type="protein sequence ID" value="RKH04189.1"/>
    <property type="molecule type" value="Genomic_DNA"/>
</dbReference>
<feature type="chain" id="PRO_5017461712" evidence="1">
    <location>
        <begin position="23"/>
        <end position="115"/>
    </location>
</feature>
<feature type="signal peptide" evidence="1">
    <location>
        <begin position="1"/>
        <end position="22"/>
    </location>
</feature>
<protein>
    <submittedName>
        <fullName evidence="2">Uncharacterized protein</fullName>
    </submittedName>
</protein>
<dbReference type="PROSITE" id="PS51257">
    <property type="entry name" value="PROKAR_LIPOPROTEIN"/>
    <property type="match status" value="1"/>
</dbReference>
<evidence type="ECO:0000256" key="1">
    <source>
        <dbReference type="SAM" id="SignalP"/>
    </source>
</evidence>
<dbReference type="AlphaFoldDB" id="A0A3A8KAE6"/>
<accession>A0A3A8KAE6</accession>
<dbReference type="OrthoDB" id="5383274at2"/>
<comment type="caution">
    <text evidence="2">The sequence shown here is derived from an EMBL/GenBank/DDBJ whole genome shotgun (WGS) entry which is preliminary data.</text>
</comment>
<evidence type="ECO:0000313" key="2">
    <source>
        <dbReference type="EMBL" id="RKH04189.1"/>
    </source>
</evidence>
<evidence type="ECO:0000313" key="3">
    <source>
        <dbReference type="Proteomes" id="UP000268313"/>
    </source>
</evidence>
<keyword evidence="3" id="KW-1185">Reference proteome</keyword>
<sequence>MGRTMRATRSWLALLTAGIALAGCAKHVDTRVAGDDDATLDGIEARLDELRAREQGDDLTCAQQCDVSAKTCATAEELCGLVEQQADRDDLPPRCARAREQCAGAGDGCTRCQAP</sequence>
<dbReference type="Proteomes" id="UP000268313">
    <property type="component" value="Unassembled WGS sequence"/>
</dbReference>
<name>A0A3A8KAE6_9BACT</name>
<proteinExistence type="predicted"/>
<organism evidence="2 3">
    <name type="scientific">Corallococcus carmarthensis</name>
    <dbReference type="NCBI Taxonomy" id="2316728"/>
    <lineage>
        <taxon>Bacteria</taxon>
        <taxon>Pseudomonadati</taxon>
        <taxon>Myxococcota</taxon>
        <taxon>Myxococcia</taxon>
        <taxon>Myxococcales</taxon>
        <taxon>Cystobacterineae</taxon>
        <taxon>Myxococcaceae</taxon>
        <taxon>Corallococcus</taxon>
    </lineage>
</organism>
<gene>
    <name evidence="2" type="ORF">D7X32_11615</name>
</gene>
<reference evidence="3" key="1">
    <citation type="submission" date="2018-09" db="EMBL/GenBank/DDBJ databases">
        <authorList>
            <person name="Livingstone P.G."/>
            <person name="Whitworth D.E."/>
        </authorList>
    </citation>
    <scope>NUCLEOTIDE SEQUENCE [LARGE SCALE GENOMIC DNA]</scope>
    <source>
        <strain evidence="3">CA043D</strain>
    </source>
</reference>
<keyword evidence="1" id="KW-0732">Signal</keyword>